<reference evidence="12" key="1">
    <citation type="journal article" date="2019" name="Int. J. Syst. Evol. Microbiol.">
        <title>The Global Catalogue of Microorganisms (GCM) 10K type strain sequencing project: providing services to taxonomists for standard genome sequencing and annotation.</title>
        <authorList>
            <consortium name="The Broad Institute Genomics Platform"/>
            <consortium name="The Broad Institute Genome Sequencing Center for Infectious Disease"/>
            <person name="Wu L."/>
            <person name="Ma J."/>
        </authorList>
    </citation>
    <scope>NUCLEOTIDE SEQUENCE [LARGE SCALE GENOMIC DNA]</scope>
    <source>
        <strain evidence="12">NBRC 108755</strain>
    </source>
</reference>
<comment type="caution">
    <text evidence="11">The sequence shown here is derived from an EMBL/GenBank/DDBJ whole genome shotgun (WGS) entry which is preliminary data.</text>
</comment>
<evidence type="ECO:0000256" key="4">
    <source>
        <dbReference type="ARBA" id="ARBA00022692"/>
    </source>
</evidence>
<keyword evidence="5 9" id="KW-0653">Protein transport</keyword>
<dbReference type="HAMAP" id="MF_00236">
    <property type="entry name" value="TatA_E"/>
    <property type="match status" value="1"/>
</dbReference>
<comment type="subcellular location">
    <subcellularLocation>
        <location evidence="1 9">Cell membrane</location>
        <topology evidence="1 9">Single-pass membrane protein</topology>
    </subcellularLocation>
</comment>
<dbReference type="PANTHER" id="PTHR42982">
    <property type="entry name" value="SEC-INDEPENDENT PROTEIN TRANSLOCASE PROTEIN TATA"/>
    <property type="match status" value="1"/>
</dbReference>
<keyword evidence="2 9" id="KW-0813">Transport</keyword>
<organism evidence="11 12">
    <name type="scientific">Homoserinibacter gongjuensis</name>
    <dbReference type="NCBI Taxonomy" id="1162968"/>
    <lineage>
        <taxon>Bacteria</taxon>
        <taxon>Bacillati</taxon>
        <taxon>Actinomycetota</taxon>
        <taxon>Actinomycetes</taxon>
        <taxon>Micrococcales</taxon>
        <taxon>Microbacteriaceae</taxon>
        <taxon>Homoserinibacter</taxon>
    </lineage>
</organism>
<keyword evidence="4 9" id="KW-0812">Transmembrane</keyword>
<proteinExistence type="inferred from homology"/>
<accession>A0ABQ6JWJ6</accession>
<comment type="subunit">
    <text evidence="9">The Tat system comprises two distinct complexes: a TatABC complex, containing multiple copies of TatA, TatB and TatC subunits, and a separate TatA complex, containing only TatA subunits. Substrates initially bind to the TatABC complex, which probably triggers association of the separate TatA complex to form the active translocon.</text>
</comment>
<keyword evidence="3 9" id="KW-1003">Cell membrane</keyword>
<comment type="function">
    <text evidence="9">Part of the twin-arginine translocation (Tat) system that transports large folded proteins containing a characteristic twin-arginine motif in their signal peptide across membranes. TatA could form the protein-conducting channel of the Tat system.</text>
</comment>
<evidence type="ECO:0000256" key="10">
    <source>
        <dbReference type="SAM" id="MobiDB-lite"/>
    </source>
</evidence>
<evidence type="ECO:0000256" key="1">
    <source>
        <dbReference type="ARBA" id="ARBA00004162"/>
    </source>
</evidence>
<evidence type="ECO:0000256" key="7">
    <source>
        <dbReference type="ARBA" id="ARBA00023010"/>
    </source>
</evidence>
<evidence type="ECO:0000256" key="9">
    <source>
        <dbReference type="HAMAP-Rule" id="MF_00236"/>
    </source>
</evidence>
<keyword evidence="8 9" id="KW-0472">Membrane</keyword>
<evidence type="ECO:0000313" key="11">
    <source>
        <dbReference type="EMBL" id="GMA92683.1"/>
    </source>
</evidence>
<evidence type="ECO:0000256" key="8">
    <source>
        <dbReference type="ARBA" id="ARBA00023136"/>
    </source>
</evidence>
<dbReference type="InterPro" id="IPR006312">
    <property type="entry name" value="TatA/E"/>
</dbReference>
<feature type="transmembrane region" description="Helical" evidence="9">
    <location>
        <begin position="12"/>
        <end position="32"/>
    </location>
</feature>
<dbReference type="InterPro" id="IPR003369">
    <property type="entry name" value="TatA/B/E"/>
</dbReference>
<dbReference type="NCBIfam" id="TIGR01411">
    <property type="entry name" value="tatAE"/>
    <property type="match status" value="1"/>
</dbReference>
<dbReference type="Proteomes" id="UP001157069">
    <property type="component" value="Unassembled WGS sequence"/>
</dbReference>
<keyword evidence="6 9" id="KW-1133">Transmembrane helix</keyword>
<evidence type="ECO:0000256" key="6">
    <source>
        <dbReference type="ARBA" id="ARBA00022989"/>
    </source>
</evidence>
<dbReference type="RefSeq" id="WP_284301471.1">
    <property type="nucleotide sequence ID" value="NZ_BSVA01000001.1"/>
</dbReference>
<dbReference type="Gene3D" id="1.20.5.3310">
    <property type="match status" value="1"/>
</dbReference>
<dbReference type="Pfam" id="PF02416">
    <property type="entry name" value="TatA_B_E"/>
    <property type="match status" value="1"/>
</dbReference>
<evidence type="ECO:0000313" key="12">
    <source>
        <dbReference type="Proteomes" id="UP001157069"/>
    </source>
</evidence>
<feature type="region of interest" description="Disordered" evidence="10">
    <location>
        <begin position="50"/>
        <end position="82"/>
    </location>
</feature>
<dbReference type="EMBL" id="BSVA01000001">
    <property type="protein sequence ID" value="GMA92683.1"/>
    <property type="molecule type" value="Genomic_DNA"/>
</dbReference>
<gene>
    <name evidence="9" type="primary">tatA</name>
    <name evidence="11" type="ORF">GCM10025869_32120</name>
</gene>
<comment type="similarity">
    <text evidence="9">Belongs to the TatA/E family.</text>
</comment>
<dbReference type="PANTHER" id="PTHR42982:SF1">
    <property type="entry name" value="SEC-INDEPENDENT PROTEIN TRANSLOCASE PROTEIN TATA"/>
    <property type="match status" value="1"/>
</dbReference>
<evidence type="ECO:0000256" key="3">
    <source>
        <dbReference type="ARBA" id="ARBA00022475"/>
    </source>
</evidence>
<evidence type="ECO:0000256" key="2">
    <source>
        <dbReference type="ARBA" id="ARBA00022448"/>
    </source>
</evidence>
<sequence>MFIHTLFVNQWQTWLIILLVVLVLFGATRLPALSKSLGQSVKIFRKEMTDDEKKASAESGTTTSEAADTAKPVDSSAPTDKS</sequence>
<name>A0ABQ6JWJ6_9MICO</name>
<keyword evidence="7 9" id="KW-0811">Translocation</keyword>
<keyword evidence="12" id="KW-1185">Reference proteome</keyword>
<evidence type="ECO:0000256" key="5">
    <source>
        <dbReference type="ARBA" id="ARBA00022927"/>
    </source>
</evidence>
<protein>
    <recommendedName>
        <fullName evidence="9">Sec-independent protein translocase protein TatA</fullName>
    </recommendedName>
</protein>